<accession>A0A7S4UC08</accession>
<sequence length="335" mass="36824">MGCGASLRREHSYAPGPEARTEGGEPRADKRGSWLPNDPVKHRQIFLSRQSIEALGSLVEVEPLALEDVETPRPVVPPVPLPPAGVFPQRSRRYRANMAMGRGFVPDARGDDAAVMRKQVWISQPLHFAAGPVDLEAVDIAGFVNACAEHADVHIPMEEMFGFNADWRSKLREMFLAEEGGVAQLEEFLATGRSNDCPMRLQILALCPDTWFRVHAHASIELIYALAGELWEWRLTNACVEGKFVVEPGSKFPRGPDLKSLKSAFSSRGQELTWESAALRKGHYLSNLAGTVHQSYTCNTGATLLVLWSGAHANISPEDCMGVCQHLKPSVGLVH</sequence>
<reference evidence="2" key="1">
    <citation type="submission" date="2021-01" db="EMBL/GenBank/DDBJ databases">
        <authorList>
            <person name="Corre E."/>
            <person name="Pelletier E."/>
            <person name="Niang G."/>
            <person name="Scheremetjew M."/>
            <person name="Finn R."/>
            <person name="Kale V."/>
            <person name="Holt S."/>
            <person name="Cochrane G."/>
            <person name="Meng A."/>
            <person name="Brown T."/>
            <person name="Cohen L."/>
        </authorList>
    </citation>
    <scope>NUCLEOTIDE SEQUENCE</scope>
    <source>
        <strain evidence="2">CCMP3105</strain>
    </source>
</reference>
<organism evidence="2">
    <name type="scientific">Alexandrium monilatum</name>
    <dbReference type="NCBI Taxonomy" id="311494"/>
    <lineage>
        <taxon>Eukaryota</taxon>
        <taxon>Sar</taxon>
        <taxon>Alveolata</taxon>
        <taxon>Dinophyceae</taxon>
        <taxon>Gonyaulacales</taxon>
        <taxon>Pyrocystaceae</taxon>
        <taxon>Alexandrium</taxon>
    </lineage>
</organism>
<dbReference type="EMBL" id="HBNR01013577">
    <property type="protein sequence ID" value="CAE4569150.1"/>
    <property type="molecule type" value="Transcribed_RNA"/>
</dbReference>
<feature type="region of interest" description="Disordered" evidence="1">
    <location>
        <begin position="1"/>
        <end position="36"/>
    </location>
</feature>
<evidence type="ECO:0000313" key="2">
    <source>
        <dbReference type="EMBL" id="CAE4569150.1"/>
    </source>
</evidence>
<name>A0A7S4UC08_9DINO</name>
<proteinExistence type="predicted"/>
<dbReference type="AlphaFoldDB" id="A0A7S4UC08"/>
<evidence type="ECO:0000256" key="1">
    <source>
        <dbReference type="SAM" id="MobiDB-lite"/>
    </source>
</evidence>
<gene>
    <name evidence="2" type="ORF">AMON00008_LOCUS8769</name>
</gene>
<protein>
    <submittedName>
        <fullName evidence="2">Uncharacterized protein</fullName>
    </submittedName>
</protein>
<feature type="compositionally biased region" description="Basic and acidic residues" evidence="1">
    <location>
        <begin position="19"/>
        <end position="32"/>
    </location>
</feature>